<dbReference type="GO" id="GO:0003755">
    <property type="term" value="F:peptidyl-prolyl cis-trans isomerase activity"/>
    <property type="evidence" value="ECO:0007669"/>
    <property type="project" value="UniProtKB-KW"/>
</dbReference>
<reference evidence="4 5" key="1">
    <citation type="submission" date="2019-02" db="EMBL/GenBank/DDBJ databases">
        <title>Genomic Encyclopedia of Type Strains, Phase IV (KMG-IV): sequencing the most valuable type-strain genomes for metagenomic binning, comparative biology and taxonomic classification.</title>
        <authorList>
            <person name="Goeker M."/>
        </authorList>
    </citation>
    <scope>NUCLEOTIDE SEQUENCE [LARGE SCALE GENOMIC DNA]</scope>
    <source>
        <strain evidence="4 5">DSM 18116</strain>
    </source>
</reference>
<evidence type="ECO:0000313" key="4">
    <source>
        <dbReference type="EMBL" id="RZS71605.1"/>
    </source>
</evidence>
<dbReference type="RefSeq" id="WP_130542089.1">
    <property type="nucleotide sequence ID" value="NZ_CP042431.1"/>
</dbReference>
<dbReference type="Proteomes" id="UP000293874">
    <property type="component" value="Unassembled WGS sequence"/>
</dbReference>
<evidence type="ECO:0000256" key="1">
    <source>
        <dbReference type="PROSITE-ProRule" id="PRU00278"/>
    </source>
</evidence>
<keyword evidence="2" id="KW-0732">Signal</keyword>
<dbReference type="PANTHER" id="PTHR47245:SF2">
    <property type="entry name" value="PEPTIDYL-PROLYL CIS-TRANS ISOMERASE HP_0175-RELATED"/>
    <property type="match status" value="1"/>
</dbReference>
<dbReference type="Gene3D" id="3.10.50.40">
    <property type="match status" value="2"/>
</dbReference>
<name>A0A4Q7MS53_9BACT</name>
<dbReference type="OrthoDB" id="14196at2"/>
<evidence type="ECO:0000259" key="3">
    <source>
        <dbReference type="PROSITE" id="PS50198"/>
    </source>
</evidence>
<protein>
    <submittedName>
        <fullName evidence="4">Peptidyl-prolyl cis-trans isomerase SurA</fullName>
    </submittedName>
</protein>
<organism evidence="4 5">
    <name type="scientific">Pseudobacter ginsenosidimutans</name>
    <dbReference type="NCBI Taxonomy" id="661488"/>
    <lineage>
        <taxon>Bacteria</taxon>
        <taxon>Pseudomonadati</taxon>
        <taxon>Bacteroidota</taxon>
        <taxon>Chitinophagia</taxon>
        <taxon>Chitinophagales</taxon>
        <taxon>Chitinophagaceae</taxon>
        <taxon>Pseudobacter</taxon>
    </lineage>
</organism>
<dbReference type="EMBL" id="SGXA01000002">
    <property type="protein sequence ID" value="RZS71605.1"/>
    <property type="molecule type" value="Genomic_DNA"/>
</dbReference>
<dbReference type="SUPFAM" id="SSF54534">
    <property type="entry name" value="FKBP-like"/>
    <property type="match status" value="2"/>
</dbReference>
<proteinExistence type="predicted"/>
<feature type="chain" id="PRO_5020554779" evidence="2">
    <location>
        <begin position="24"/>
        <end position="650"/>
    </location>
</feature>
<keyword evidence="1 4" id="KW-0413">Isomerase</keyword>
<feature type="domain" description="PpiC" evidence="3">
    <location>
        <begin position="119"/>
        <end position="221"/>
    </location>
</feature>
<gene>
    <name evidence="4" type="ORF">EV199_3511</name>
</gene>
<dbReference type="InterPro" id="IPR046357">
    <property type="entry name" value="PPIase_dom_sf"/>
</dbReference>
<dbReference type="InterPro" id="IPR050245">
    <property type="entry name" value="PrsA_foldase"/>
</dbReference>
<dbReference type="PROSITE" id="PS50198">
    <property type="entry name" value="PPIC_PPIASE_2"/>
    <property type="match status" value="2"/>
</dbReference>
<sequence length="650" mass="73561">MRPSPKALATAALIIGSTATGLAQTIFTFGGKPVSKEEFLKAYNKNNTAEQPTDKSYRDYLDLYTRFKLKVQAAYDQRLDTLPAQLAELTGFRNQVVDNYMNDDASVNILIKEAADRLKKDISVAHIFVAADEHASAEVIARAEEKIKNIQQRLQNGEDFAQLALQVSEDPAVKSNKGTIGYITALVLPYAMENAVYATAPGKTSAIVRSQIGFHIFKNLAERPAIGKVTVAQILLGYPPEATDQQKAASRKKADSLIIVLNNGADFKELALMYSTDNTTYQSGGEIMEFGVGRYAPAFEQAAFALDKDGEVSAPFETDYGVHIIKRIKRSPLPGDLNDKIFQESLRTQVLQSDRMNVAKNILYDKIRKDVLFKQLSTAPMPQVIAYGDSLLQNRNPKEGSYLKENPALFLVKDRVYRFSDWKEFLESMFRLENMRHLPASQLFETFSERTIFDYYRDHLENYNPEFAYQLHEFKEGNLLFEIMQRKIWDVASSDSVGLQRYYETNKDKYWWEASADAVIFTANSAAAAEDARKKLETNPGDWKAISENSNGNLQADSGRFELGQIPVFERTNFTDGLITANVKNEADNTITFAYIIKVYRDKSPRSFADARGFIVNDYQLMLEEKWINELKKKYPVKIKEKVVSSLPRQ</sequence>
<accession>A0A4Q7MS53</accession>
<comment type="caution">
    <text evidence="4">The sequence shown here is derived from an EMBL/GenBank/DDBJ whole genome shotgun (WGS) entry which is preliminary data.</text>
</comment>
<dbReference type="AlphaFoldDB" id="A0A4Q7MS53"/>
<feature type="domain" description="PpiC" evidence="3">
    <location>
        <begin position="226"/>
        <end position="329"/>
    </location>
</feature>
<dbReference type="Pfam" id="PF13616">
    <property type="entry name" value="Rotamase_3"/>
    <property type="match status" value="1"/>
</dbReference>
<keyword evidence="5" id="KW-1185">Reference proteome</keyword>
<keyword evidence="1" id="KW-0697">Rotamase</keyword>
<dbReference type="InterPro" id="IPR000297">
    <property type="entry name" value="PPIase_PpiC"/>
</dbReference>
<evidence type="ECO:0000313" key="5">
    <source>
        <dbReference type="Proteomes" id="UP000293874"/>
    </source>
</evidence>
<feature type="signal peptide" evidence="2">
    <location>
        <begin position="1"/>
        <end position="23"/>
    </location>
</feature>
<dbReference type="PANTHER" id="PTHR47245">
    <property type="entry name" value="PEPTIDYLPROLYL ISOMERASE"/>
    <property type="match status" value="1"/>
</dbReference>
<evidence type="ECO:0000256" key="2">
    <source>
        <dbReference type="SAM" id="SignalP"/>
    </source>
</evidence>